<name>A0A061EWE3_THECC</name>
<evidence type="ECO:0000313" key="2">
    <source>
        <dbReference type="Proteomes" id="UP000026915"/>
    </source>
</evidence>
<keyword evidence="2" id="KW-1185">Reference proteome</keyword>
<dbReference type="HOGENOM" id="CLU_2473489_0_0_1"/>
<dbReference type="Gramene" id="EOY08983">
    <property type="protein sequence ID" value="EOY08983"/>
    <property type="gene ID" value="TCM_024320"/>
</dbReference>
<dbReference type="AlphaFoldDB" id="A0A061EWE3"/>
<dbReference type="EMBL" id="CM001883">
    <property type="protein sequence ID" value="EOY08983.1"/>
    <property type="molecule type" value="Genomic_DNA"/>
</dbReference>
<organism evidence="1 2">
    <name type="scientific">Theobroma cacao</name>
    <name type="common">Cacao</name>
    <name type="synonym">Cocoa</name>
    <dbReference type="NCBI Taxonomy" id="3641"/>
    <lineage>
        <taxon>Eukaryota</taxon>
        <taxon>Viridiplantae</taxon>
        <taxon>Streptophyta</taxon>
        <taxon>Embryophyta</taxon>
        <taxon>Tracheophyta</taxon>
        <taxon>Spermatophyta</taxon>
        <taxon>Magnoliopsida</taxon>
        <taxon>eudicotyledons</taxon>
        <taxon>Gunneridae</taxon>
        <taxon>Pentapetalae</taxon>
        <taxon>rosids</taxon>
        <taxon>malvids</taxon>
        <taxon>Malvales</taxon>
        <taxon>Malvaceae</taxon>
        <taxon>Byttnerioideae</taxon>
        <taxon>Theobroma</taxon>
    </lineage>
</organism>
<sequence>MTLLRQLLLLLLPCSRFLTFHGSLLSNLHRFSQVNLDFHAFVHLFAKSFVLSYYFTLKPSKAFPQYFLSLVGHFREKKRDFSQEFESF</sequence>
<evidence type="ECO:0000313" key="1">
    <source>
        <dbReference type="EMBL" id="EOY08983.1"/>
    </source>
</evidence>
<dbReference type="Proteomes" id="UP000026915">
    <property type="component" value="Chromosome 5"/>
</dbReference>
<protein>
    <submittedName>
        <fullName evidence="1">Uncharacterized protein</fullName>
    </submittedName>
</protein>
<gene>
    <name evidence="1" type="ORF">TCM_024320</name>
</gene>
<reference evidence="1 2" key="1">
    <citation type="journal article" date="2013" name="Genome Biol.">
        <title>The genome sequence of the most widely cultivated cacao type and its use to identify candidate genes regulating pod color.</title>
        <authorList>
            <person name="Motamayor J.C."/>
            <person name="Mockaitis K."/>
            <person name="Schmutz J."/>
            <person name="Haiminen N."/>
            <person name="Iii D.L."/>
            <person name="Cornejo O."/>
            <person name="Findley S.D."/>
            <person name="Zheng P."/>
            <person name="Utro F."/>
            <person name="Royaert S."/>
            <person name="Saski C."/>
            <person name="Jenkins J."/>
            <person name="Podicheti R."/>
            <person name="Zhao M."/>
            <person name="Scheffler B.E."/>
            <person name="Stack J.C."/>
            <person name="Feltus F.A."/>
            <person name="Mustiga G.M."/>
            <person name="Amores F."/>
            <person name="Phillips W."/>
            <person name="Marelli J.P."/>
            <person name="May G.D."/>
            <person name="Shapiro H."/>
            <person name="Ma J."/>
            <person name="Bustamante C.D."/>
            <person name="Schnell R.J."/>
            <person name="Main D."/>
            <person name="Gilbert D."/>
            <person name="Parida L."/>
            <person name="Kuhn D.N."/>
        </authorList>
    </citation>
    <scope>NUCLEOTIDE SEQUENCE [LARGE SCALE GENOMIC DNA]</scope>
    <source>
        <strain evidence="2">cv. Matina 1-6</strain>
    </source>
</reference>
<dbReference type="InParanoid" id="A0A061EWE3"/>
<proteinExistence type="predicted"/>
<accession>A0A061EWE3</accession>